<dbReference type="AlphaFoldDB" id="A0A517TES4"/>
<dbReference type="OrthoDB" id="8754159at2"/>
<dbReference type="InterPro" id="IPR005182">
    <property type="entry name" value="YdbS-like_PH"/>
</dbReference>
<evidence type="ECO:0000256" key="1">
    <source>
        <dbReference type="SAM" id="MobiDB-lite"/>
    </source>
</evidence>
<sequence>MSSEQPLLKAEFNPKVCTYWLLSGALGLFFSVIGIPFLLLWFPLGGWITKRYLDTFECYLTAKSLHVKKGWLFRVEKTIPLDKITDLGMTQGPIMRSFGIEQLTIETAGSTAQGALVSLTGVANASDFREAVLAQRDRNSSSSPSESETEPKLDQFQKKQLKLLNEIRKSLLRLEDRLAVRSDADAS</sequence>
<evidence type="ECO:0000313" key="4">
    <source>
        <dbReference type="EMBL" id="QDT66865.1"/>
    </source>
</evidence>
<dbReference type="PANTHER" id="PTHR37938:SF1">
    <property type="entry name" value="BLL0215 PROTEIN"/>
    <property type="match status" value="1"/>
</dbReference>
<keyword evidence="2" id="KW-1133">Transmembrane helix</keyword>
<keyword evidence="2" id="KW-0812">Transmembrane</keyword>
<dbReference type="PANTHER" id="PTHR37938">
    <property type="entry name" value="BLL0215 PROTEIN"/>
    <property type="match status" value="1"/>
</dbReference>
<proteinExistence type="predicted"/>
<feature type="domain" description="YdbS-like PH" evidence="3">
    <location>
        <begin position="59"/>
        <end position="130"/>
    </location>
</feature>
<reference evidence="4 5" key="1">
    <citation type="submission" date="2019-02" db="EMBL/GenBank/DDBJ databases">
        <title>Deep-cultivation of Planctomycetes and their phenomic and genomic characterization uncovers novel biology.</title>
        <authorList>
            <person name="Wiegand S."/>
            <person name="Jogler M."/>
            <person name="Boedeker C."/>
            <person name="Pinto D."/>
            <person name="Vollmers J."/>
            <person name="Rivas-Marin E."/>
            <person name="Kohn T."/>
            <person name="Peeters S.H."/>
            <person name="Heuer A."/>
            <person name="Rast P."/>
            <person name="Oberbeckmann S."/>
            <person name="Bunk B."/>
            <person name="Jeske O."/>
            <person name="Meyerdierks A."/>
            <person name="Storesund J.E."/>
            <person name="Kallscheuer N."/>
            <person name="Luecker S."/>
            <person name="Lage O.M."/>
            <person name="Pohl T."/>
            <person name="Merkel B.J."/>
            <person name="Hornburger P."/>
            <person name="Mueller R.-W."/>
            <person name="Bruemmer F."/>
            <person name="Labrenz M."/>
            <person name="Spormann A.M."/>
            <person name="Op den Camp H."/>
            <person name="Overmann J."/>
            <person name="Amann R."/>
            <person name="Jetten M.S.M."/>
            <person name="Mascher T."/>
            <person name="Medema M.H."/>
            <person name="Devos D.P."/>
            <person name="Kaster A.-K."/>
            <person name="Ovreas L."/>
            <person name="Rohde M."/>
            <person name="Galperin M.Y."/>
            <person name="Jogler C."/>
        </authorList>
    </citation>
    <scope>NUCLEOTIDE SEQUENCE [LARGE SCALE GENOMIC DNA]</scope>
    <source>
        <strain evidence="4 5">V22</strain>
    </source>
</reference>
<keyword evidence="5" id="KW-1185">Reference proteome</keyword>
<dbReference type="Proteomes" id="UP000319976">
    <property type="component" value="Chromosome"/>
</dbReference>
<evidence type="ECO:0000259" key="3">
    <source>
        <dbReference type="Pfam" id="PF03703"/>
    </source>
</evidence>
<feature type="transmembrane region" description="Helical" evidence="2">
    <location>
        <begin position="20"/>
        <end position="42"/>
    </location>
</feature>
<dbReference type="RefSeq" id="WP_145266342.1">
    <property type="nucleotide sequence ID" value="NZ_CP036316.1"/>
</dbReference>
<dbReference type="EMBL" id="CP036316">
    <property type="protein sequence ID" value="QDT66865.1"/>
    <property type="molecule type" value="Genomic_DNA"/>
</dbReference>
<name>A0A517TES4_9PLAN</name>
<keyword evidence="2" id="KW-0472">Membrane</keyword>
<organism evidence="4 5">
    <name type="scientific">Calycomorphotria hydatis</name>
    <dbReference type="NCBI Taxonomy" id="2528027"/>
    <lineage>
        <taxon>Bacteria</taxon>
        <taxon>Pseudomonadati</taxon>
        <taxon>Planctomycetota</taxon>
        <taxon>Planctomycetia</taxon>
        <taxon>Planctomycetales</taxon>
        <taxon>Planctomycetaceae</taxon>
        <taxon>Calycomorphotria</taxon>
    </lineage>
</organism>
<feature type="region of interest" description="Disordered" evidence="1">
    <location>
        <begin position="136"/>
        <end position="155"/>
    </location>
</feature>
<protein>
    <submittedName>
        <fullName evidence="4">Bacterial membrane flanked domain protein</fullName>
    </submittedName>
</protein>
<dbReference type="Pfam" id="PF03703">
    <property type="entry name" value="bPH_2"/>
    <property type="match status" value="1"/>
</dbReference>
<dbReference type="KEGG" id="chya:V22_41370"/>
<evidence type="ECO:0000256" key="2">
    <source>
        <dbReference type="SAM" id="Phobius"/>
    </source>
</evidence>
<accession>A0A517TES4</accession>
<gene>
    <name evidence="4" type="ORF">V22_41370</name>
</gene>
<evidence type="ECO:0000313" key="5">
    <source>
        <dbReference type="Proteomes" id="UP000319976"/>
    </source>
</evidence>